<name>A0A7Y0FU58_9FLAO</name>
<gene>
    <name evidence="1" type="ORF">HHL23_20655</name>
</gene>
<reference evidence="1 2" key="1">
    <citation type="submission" date="2020-04" db="EMBL/GenBank/DDBJ databases">
        <title>Chryseobacterium sp. RP-3-3 sp. nov., isolated from Jeju soil.</title>
        <authorList>
            <person name="Dahal R.H."/>
        </authorList>
    </citation>
    <scope>NUCLEOTIDE SEQUENCE [LARGE SCALE GENOMIC DNA]</scope>
    <source>
        <strain evidence="1 2">RP-3-3</strain>
    </source>
</reference>
<dbReference type="EMBL" id="JABBGI010000039">
    <property type="protein sequence ID" value="NML72179.1"/>
    <property type="molecule type" value="Genomic_DNA"/>
</dbReference>
<evidence type="ECO:0000313" key="2">
    <source>
        <dbReference type="Proteomes" id="UP000544054"/>
    </source>
</evidence>
<dbReference type="Proteomes" id="UP000544054">
    <property type="component" value="Unassembled WGS sequence"/>
</dbReference>
<dbReference type="AlphaFoldDB" id="A0A7Y0FU58"/>
<comment type="caution">
    <text evidence="1">The sequence shown here is derived from an EMBL/GenBank/DDBJ whole genome shotgun (WGS) entry which is preliminary data.</text>
</comment>
<protein>
    <submittedName>
        <fullName evidence="1">Uncharacterized protein</fullName>
    </submittedName>
</protein>
<proteinExistence type="predicted"/>
<keyword evidence="2" id="KW-1185">Reference proteome</keyword>
<evidence type="ECO:0000313" key="1">
    <source>
        <dbReference type="EMBL" id="NML72179.1"/>
    </source>
</evidence>
<dbReference type="RefSeq" id="WP_169236634.1">
    <property type="nucleotide sequence ID" value="NZ_JABBGI010000039.1"/>
</dbReference>
<accession>A0A7Y0FU58</accession>
<sequence length="75" mass="7698">MADSNGVIGTVNWVPSEGAVPIEGADGADAIATTQTISARNGTTVVTPALVSKTFTLSKKSLVTFSFNVSSFSFE</sequence>
<organism evidence="1 2">
    <name type="scientific">Chryseobacterium antibioticum</name>
    <dbReference type="NCBI Taxonomy" id="2728847"/>
    <lineage>
        <taxon>Bacteria</taxon>
        <taxon>Pseudomonadati</taxon>
        <taxon>Bacteroidota</taxon>
        <taxon>Flavobacteriia</taxon>
        <taxon>Flavobacteriales</taxon>
        <taxon>Weeksellaceae</taxon>
        <taxon>Chryseobacterium group</taxon>
        <taxon>Chryseobacterium</taxon>
    </lineage>
</organism>